<keyword evidence="1" id="KW-0812">Transmembrane</keyword>
<evidence type="ECO:0000313" key="4">
    <source>
        <dbReference type="Proteomes" id="UP001165653"/>
    </source>
</evidence>
<keyword evidence="4" id="KW-1185">Reference proteome</keyword>
<keyword evidence="2" id="KW-0732">Signal</keyword>
<evidence type="ECO:0000313" key="3">
    <source>
        <dbReference type="EMBL" id="MCW1914145.1"/>
    </source>
</evidence>
<dbReference type="Proteomes" id="UP001165653">
    <property type="component" value="Unassembled WGS sequence"/>
</dbReference>
<keyword evidence="1" id="KW-0472">Membrane</keyword>
<sequence length="149" mass="15961">MKRLLITAFMILFAACASAIELKDLAGNWSGLHIETVKGRKTTFISTYSGTMPETADSLYLVETTTSPYPVTGTYTLYKGGAFSSTAMVSGVILSAYYGTWKIKKGKIILSGVGTNGKFKALVSVDGSSFQVKGKAGRLKLLMQANRVP</sequence>
<evidence type="ECO:0008006" key="5">
    <source>
        <dbReference type="Google" id="ProtNLM"/>
    </source>
</evidence>
<feature type="transmembrane region" description="Helical" evidence="1">
    <location>
        <begin position="77"/>
        <end position="98"/>
    </location>
</feature>
<evidence type="ECO:0000256" key="1">
    <source>
        <dbReference type="SAM" id="Phobius"/>
    </source>
</evidence>
<gene>
    <name evidence="3" type="ORF">OJ996_11195</name>
</gene>
<protein>
    <recommendedName>
        <fullName evidence="5">Lipocalin-like domain-containing protein</fullName>
    </recommendedName>
</protein>
<feature type="signal peptide" evidence="2">
    <location>
        <begin position="1"/>
        <end position="19"/>
    </location>
</feature>
<feature type="chain" id="PRO_5045839592" description="Lipocalin-like domain-containing protein" evidence="2">
    <location>
        <begin position="20"/>
        <end position="149"/>
    </location>
</feature>
<organism evidence="3 4">
    <name type="scientific">Luteolibacter rhizosphaerae</name>
    <dbReference type="NCBI Taxonomy" id="2989719"/>
    <lineage>
        <taxon>Bacteria</taxon>
        <taxon>Pseudomonadati</taxon>
        <taxon>Verrucomicrobiota</taxon>
        <taxon>Verrucomicrobiia</taxon>
        <taxon>Verrucomicrobiales</taxon>
        <taxon>Verrucomicrobiaceae</taxon>
        <taxon>Luteolibacter</taxon>
    </lineage>
</organism>
<dbReference type="PROSITE" id="PS51257">
    <property type="entry name" value="PROKAR_LIPOPROTEIN"/>
    <property type="match status" value="1"/>
</dbReference>
<evidence type="ECO:0000256" key="2">
    <source>
        <dbReference type="SAM" id="SignalP"/>
    </source>
</evidence>
<dbReference type="RefSeq" id="WP_264513651.1">
    <property type="nucleotide sequence ID" value="NZ_JAPDDR010000005.1"/>
</dbReference>
<keyword evidence="1" id="KW-1133">Transmembrane helix</keyword>
<accession>A0ABT3G2T8</accession>
<proteinExistence type="predicted"/>
<name>A0ABT3G2T8_9BACT</name>
<comment type="caution">
    <text evidence="3">The sequence shown here is derived from an EMBL/GenBank/DDBJ whole genome shotgun (WGS) entry which is preliminary data.</text>
</comment>
<reference evidence="3" key="1">
    <citation type="submission" date="2022-10" db="EMBL/GenBank/DDBJ databases">
        <title>Luteolibacter sp. GHJ8, whole genome shotgun sequencing project.</title>
        <authorList>
            <person name="Zhao G."/>
            <person name="Shen L."/>
        </authorList>
    </citation>
    <scope>NUCLEOTIDE SEQUENCE</scope>
    <source>
        <strain evidence="3">GHJ8</strain>
    </source>
</reference>
<dbReference type="EMBL" id="JAPDDR010000005">
    <property type="protein sequence ID" value="MCW1914145.1"/>
    <property type="molecule type" value="Genomic_DNA"/>
</dbReference>